<evidence type="ECO:0000313" key="2">
    <source>
        <dbReference type="Proteomes" id="UP000198862"/>
    </source>
</evidence>
<dbReference type="RefSeq" id="WP_091984077.1">
    <property type="nucleotide sequence ID" value="NZ_FOLO01000017.1"/>
</dbReference>
<dbReference type="EMBL" id="FOLO01000017">
    <property type="protein sequence ID" value="SFC74697.1"/>
    <property type="molecule type" value="Genomic_DNA"/>
</dbReference>
<proteinExistence type="predicted"/>
<accession>A0A1I1LN99</accession>
<organism evidence="1 2">
    <name type="scientific">Pseudoalteromonas denitrificans DSM 6059</name>
    <dbReference type="NCBI Taxonomy" id="1123010"/>
    <lineage>
        <taxon>Bacteria</taxon>
        <taxon>Pseudomonadati</taxon>
        <taxon>Pseudomonadota</taxon>
        <taxon>Gammaproteobacteria</taxon>
        <taxon>Alteromonadales</taxon>
        <taxon>Pseudoalteromonadaceae</taxon>
        <taxon>Pseudoalteromonas</taxon>
    </lineage>
</organism>
<keyword evidence="2" id="KW-1185">Reference proteome</keyword>
<sequence length="402" mass="45373">MKKNINLSVIGCSVFASGVTSAEQTLSLHHMDYREDDKRINVGDTSLGLKLDLGVDYSLDLSLGYDSVSGASPAWQVDPGASSPGLDAAQELTSQTLLGYAYDVSRYNIRRVDLVDTRKSFTGALTIRDRYRNEWTYGVSHSKENDYKSNSISASYLLYLDKFKNRSLNIGLAYLDDETLVFGSGYQTRTEESLNSFNFETGFTQVLSPKSTFDIKLFINRDSGYLSNHYLTVLRQIDLDNSESIENNEYFLAADSRPDSRNAAGAKMSLAYQPWHWLTGQSSYRYYSDNWAIDSHTLTNSLNFEVINGLFIKPEFIYYEQNGADFYLNPNDVGTDEPVVSFAATGYGSNDVRLGDYHATTFSLTMSYQLTQHWQIDISANRYKQSNEFAATWAVLGINYHF</sequence>
<dbReference type="InterPro" id="IPR021953">
    <property type="entry name" value="DUF3570"/>
</dbReference>
<dbReference type="Proteomes" id="UP000198862">
    <property type="component" value="Unassembled WGS sequence"/>
</dbReference>
<gene>
    <name evidence="1" type="ORF">SAMN02745724_02436</name>
</gene>
<evidence type="ECO:0000313" key="1">
    <source>
        <dbReference type="EMBL" id="SFC74697.1"/>
    </source>
</evidence>
<evidence type="ECO:0008006" key="3">
    <source>
        <dbReference type="Google" id="ProtNLM"/>
    </source>
</evidence>
<protein>
    <recommendedName>
        <fullName evidence="3">Beta-barrel porin 2</fullName>
    </recommendedName>
</protein>
<dbReference type="AlphaFoldDB" id="A0A1I1LN99"/>
<dbReference type="OrthoDB" id="5450709at2"/>
<dbReference type="Pfam" id="PF12094">
    <property type="entry name" value="DUF3570"/>
    <property type="match status" value="1"/>
</dbReference>
<name>A0A1I1LN99_9GAMM</name>
<dbReference type="STRING" id="1123010.SAMN02745724_02436"/>
<reference evidence="1 2" key="1">
    <citation type="submission" date="2016-10" db="EMBL/GenBank/DDBJ databases">
        <authorList>
            <person name="de Groot N.N."/>
        </authorList>
    </citation>
    <scope>NUCLEOTIDE SEQUENCE [LARGE SCALE GENOMIC DNA]</scope>
    <source>
        <strain evidence="1 2">DSM 6059</strain>
    </source>
</reference>